<evidence type="ECO:0000313" key="2">
    <source>
        <dbReference type="Proteomes" id="UP001303473"/>
    </source>
</evidence>
<dbReference type="EMBL" id="MU853769">
    <property type="protein sequence ID" value="KAK3943047.1"/>
    <property type="molecule type" value="Genomic_DNA"/>
</dbReference>
<comment type="caution">
    <text evidence="1">The sequence shown here is derived from an EMBL/GenBank/DDBJ whole genome shotgun (WGS) entry which is preliminary data.</text>
</comment>
<dbReference type="AlphaFoldDB" id="A0AAN6NG28"/>
<reference evidence="2" key="1">
    <citation type="journal article" date="2023" name="Mol. Phylogenet. Evol.">
        <title>Genome-scale phylogeny and comparative genomics of the fungal order Sordariales.</title>
        <authorList>
            <person name="Hensen N."/>
            <person name="Bonometti L."/>
            <person name="Westerberg I."/>
            <person name="Brannstrom I.O."/>
            <person name="Guillou S."/>
            <person name="Cros-Aarteil S."/>
            <person name="Calhoun S."/>
            <person name="Haridas S."/>
            <person name="Kuo A."/>
            <person name="Mondo S."/>
            <person name="Pangilinan J."/>
            <person name="Riley R."/>
            <person name="LaButti K."/>
            <person name="Andreopoulos B."/>
            <person name="Lipzen A."/>
            <person name="Chen C."/>
            <person name="Yan M."/>
            <person name="Daum C."/>
            <person name="Ng V."/>
            <person name="Clum A."/>
            <person name="Steindorff A."/>
            <person name="Ohm R.A."/>
            <person name="Martin F."/>
            <person name="Silar P."/>
            <person name="Natvig D.O."/>
            <person name="Lalanne C."/>
            <person name="Gautier V."/>
            <person name="Ament-Velasquez S.L."/>
            <person name="Kruys A."/>
            <person name="Hutchinson M.I."/>
            <person name="Powell A.J."/>
            <person name="Barry K."/>
            <person name="Miller A.N."/>
            <person name="Grigoriev I.V."/>
            <person name="Debuchy R."/>
            <person name="Gladieux P."/>
            <person name="Hiltunen Thoren M."/>
            <person name="Johannesson H."/>
        </authorList>
    </citation>
    <scope>NUCLEOTIDE SEQUENCE [LARGE SCALE GENOMIC DNA]</scope>
    <source>
        <strain evidence="2">CBS 340.73</strain>
    </source>
</reference>
<accession>A0AAN6NG28</accession>
<name>A0AAN6NG28_9PEZI</name>
<dbReference type="Proteomes" id="UP001303473">
    <property type="component" value="Unassembled WGS sequence"/>
</dbReference>
<sequence>MAERGLAPRDPSALGETIPDADLETCSHRHEILAAVIEADRGRPLPIVTLYHWQPPTVRLKCRVMLSPDVLPTIKGFTALDTYFLPKSLDRDISETFSALLTATPPSGPEITPQLLSDLIAQLPITDQGDFVQFFSFSVFSNSPNEVLADGLLPIWKWAKPNSSYNCKRGFWETNLHQALEHVEWTAGKDLILLIIGVSEQTFQTLQTIADRRTTGLASIMRLETLGYDL</sequence>
<protein>
    <submittedName>
        <fullName evidence="1">Uncharacterized protein</fullName>
    </submittedName>
</protein>
<gene>
    <name evidence="1" type="ORF">QBC46DRAFT_378814</name>
</gene>
<organism evidence="1 2">
    <name type="scientific">Diplogelasinospora grovesii</name>
    <dbReference type="NCBI Taxonomy" id="303347"/>
    <lineage>
        <taxon>Eukaryota</taxon>
        <taxon>Fungi</taxon>
        <taxon>Dikarya</taxon>
        <taxon>Ascomycota</taxon>
        <taxon>Pezizomycotina</taxon>
        <taxon>Sordariomycetes</taxon>
        <taxon>Sordariomycetidae</taxon>
        <taxon>Sordariales</taxon>
        <taxon>Diplogelasinosporaceae</taxon>
        <taxon>Diplogelasinospora</taxon>
    </lineage>
</organism>
<keyword evidence="2" id="KW-1185">Reference proteome</keyword>
<proteinExistence type="predicted"/>
<evidence type="ECO:0000313" key="1">
    <source>
        <dbReference type="EMBL" id="KAK3943047.1"/>
    </source>
</evidence>